<dbReference type="InterPro" id="IPR009045">
    <property type="entry name" value="Zn_M74/Hedgehog-like"/>
</dbReference>
<keyword evidence="4" id="KW-1185">Reference proteome</keyword>
<feature type="signal peptide" evidence="1">
    <location>
        <begin position="1"/>
        <end position="25"/>
    </location>
</feature>
<protein>
    <recommendedName>
        <fullName evidence="2">Peptidase M15C domain-containing protein</fullName>
    </recommendedName>
</protein>
<dbReference type="Proteomes" id="UP000679307">
    <property type="component" value="Chromosome"/>
</dbReference>
<accession>A0ABX8EPD6</accession>
<organism evidence="3 4">
    <name type="scientific">Nocardioides aquaticus</name>
    <dbReference type="NCBI Taxonomy" id="160826"/>
    <lineage>
        <taxon>Bacteria</taxon>
        <taxon>Bacillati</taxon>
        <taxon>Actinomycetota</taxon>
        <taxon>Actinomycetes</taxon>
        <taxon>Propionibacteriales</taxon>
        <taxon>Nocardioidaceae</taxon>
        <taxon>Nocardioides</taxon>
    </lineage>
</organism>
<dbReference type="SUPFAM" id="SSF55166">
    <property type="entry name" value="Hedgehog/DD-peptidase"/>
    <property type="match status" value="1"/>
</dbReference>
<dbReference type="EMBL" id="CP075371">
    <property type="protein sequence ID" value="QVT81098.1"/>
    <property type="molecule type" value="Genomic_DNA"/>
</dbReference>
<name>A0ABX8EPD6_9ACTN</name>
<evidence type="ECO:0000259" key="2">
    <source>
        <dbReference type="Pfam" id="PF13539"/>
    </source>
</evidence>
<gene>
    <name evidence="3" type="ORF">ENKNEFLB_03505</name>
</gene>
<reference evidence="3 4" key="1">
    <citation type="submission" date="2021-05" db="EMBL/GenBank/DDBJ databases">
        <title>Complete genome of Nocardioides aquaticus KCTC 9944T isolated from meromictic and hypersaline Ekho Lake, Antarctica.</title>
        <authorList>
            <person name="Hwang K."/>
            <person name="Kim K.M."/>
            <person name="Choe H."/>
        </authorList>
    </citation>
    <scope>NUCLEOTIDE SEQUENCE [LARGE SCALE GENOMIC DNA]</scope>
    <source>
        <strain evidence="3 4">KCTC 9944</strain>
    </source>
</reference>
<evidence type="ECO:0000256" key="1">
    <source>
        <dbReference type="SAM" id="SignalP"/>
    </source>
</evidence>
<evidence type="ECO:0000313" key="4">
    <source>
        <dbReference type="Proteomes" id="UP000679307"/>
    </source>
</evidence>
<dbReference type="Pfam" id="PF13539">
    <property type="entry name" value="Peptidase_M15_4"/>
    <property type="match status" value="1"/>
</dbReference>
<dbReference type="Gene3D" id="3.30.1380.10">
    <property type="match status" value="1"/>
</dbReference>
<dbReference type="InterPro" id="IPR006311">
    <property type="entry name" value="TAT_signal"/>
</dbReference>
<evidence type="ECO:0000313" key="3">
    <source>
        <dbReference type="EMBL" id="QVT81098.1"/>
    </source>
</evidence>
<dbReference type="PROSITE" id="PS51318">
    <property type="entry name" value="TAT"/>
    <property type="match status" value="1"/>
</dbReference>
<feature type="chain" id="PRO_5046523675" description="Peptidase M15C domain-containing protein" evidence="1">
    <location>
        <begin position="26"/>
        <end position="470"/>
    </location>
</feature>
<proteinExistence type="predicted"/>
<dbReference type="RefSeq" id="WP_214056529.1">
    <property type="nucleotide sequence ID" value="NZ_CP075371.1"/>
</dbReference>
<feature type="domain" description="Peptidase M15C" evidence="2">
    <location>
        <begin position="377"/>
        <end position="449"/>
    </location>
</feature>
<sequence>MTTRPRRTSLLVAALVAALAGPLGAAAAPAAAADPAPTVLTLGGSPAHAGAATTLRATLLDEAGTPVVEAPVVVERRTDDDWRRVATVTTDATGAAVLEQVLDRTPRTNAFRASYAGDAALAGSASGPAEVTLRRRHSALTVRGPGSVVDERSTVVRVQWRTRQGEGVPGRVVLMRRDAGGAWRTARRLTTDGAGNASLRTTPRVDTRWRARAAGQAWVRGARSGVHAVDNLPPGEPVRLPGGAPRPRIDLPPQPRAVGDGANPVVTRIPGGVWDQMTGRSWHAGCPVGRSSLRLLRVNYWDFTGYRRRGEMVLHADVAGRVAGALGAMYARQLPIRAMYRVDRFGWSARVRGGDDHASMAADNTSAFNCRDVVNRPGIRSPHSYGRSVDINPWENPYRSATGLVPNTWWQSRTHPRVAWRSSQHPVVSTLAARGLRWTYGTSDNHHFDARPAGMARPLPAPDCGPVACE</sequence>
<keyword evidence="1" id="KW-0732">Signal</keyword>
<dbReference type="InterPro" id="IPR039561">
    <property type="entry name" value="Peptidase_M15C"/>
</dbReference>